<keyword evidence="5" id="KW-0547">Nucleotide-binding</keyword>
<dbReference type="Pfam" id="PF02687">
    <property type="entry name" value="FtsX"/>
    <property type="match status" value="1"/>
</dbReference>
<dbReference type="STRING" id="1278311.GCA_000428705_01290"/>
<feature type="transmembrane region" description="Helical" evidence="10">
    <location>
        <begin position="276"/>
        <end position="299"/>
    </location>
</feature>
<evidence type="ECO:0000256" key="5">
    <source>
        <dbReference type="ARBA" id="ARBA00022741"/>
    </source>
</evidence>
<dbReference type="EMBL" id="LR215048">
    <property type="protein sequence ID" value="VEU79834.1"/>
    <property type="molecule type" value="Genomic_DNA"/>
</dbReference>
<keyword evidence="7 10" id="KW-1133">Transmembrane helix</keyword>
<dbReference type="SMART" id="SM00382">
    <property type="entry name" value="AAA"/>
    <property type="match status" value="1"/>
</dbReference>
<comment type="similarity">
    <text evidence="9">Belongs to the ABC transporter superfamily. Macrolide exporter (TC 3.A.1.122) family.</text>
</comment>
<dbReference type="InterPro" id="IPR017871">
    <property type="entry name" value="ABC_transporter-like_CS"/>
</dbReference>
<dbReference type="InterPro" id="IPR017911">
    <property type="entry name" value="MacB-like_ATP-bd"/>
</dbReference>
<dbReference type="Gene3D" id="3.40.50.300">
    <property type="entry name" value="P-loop containing nucleotide triphosphate hydrolases"/>
    <property type="match status" value="1"/>
</dbReference>
<dbReference type="FunFam" id="3.40.50.300:FF:000032">
    <property type="entry name" value="Export ABC transporter ATP-binding protein"/>
    <property type="match status" value="1"/>
</dbReference>
<dbReference type="EC" id="3.6.3.-" evidence="12"/>
<evidence type="ECO:0000259" key="11">
    <source>
        <dbReference type="PROSITE" id="PS50893"/>
    </source>
</evidence>
<dbReference type="InterPro" id="IPR003838">
    <property type="entry name" value="ABC3_permease_C"/>
</dbReference>
<dbReference type="Pfam" id="PF00005">
    <property type="entry name" value="ABC_tran"/>
    <property type="match status" value="1"/>
</dbReference>
<feature type="transmembrane region" description="Helical" evidence="10">
    <location>
        <begin position="854"/>
        <end position="874"/>
    </location>
</feature>
<evidence type="ECO:0000256" key="2">
    <source>
        <dbReference type="ARBA" id="ARBA00022448"/>
    </source>
</evidence>
<dbReference type="GO" id="GO:0016887">
    <property type="term" value="F:ATP hydrolysis activity"/>
    <property type="evidence" value="ECO:0007669"/>
    <property type="project" value="InterPro"/>
</dbReference>
<organism evidence="12 13">
    <name type="scientific">Haploplasma axanthum</name>
    <name type="common">Acholeplasma axanthum</name>
    <dbReference type="NCBI Taxonomy" id="29552"/>
    <lineage>
        <taxon>Bacteria</taxon>
        <taxon>Bacillati</taxon>
        <taxon>Mycoplasmatota</taxon>
        <taxon>Mollicutes</taxon>
        <taxon>Acholeplasmatales</taxon>
        <taxon>Acholeplasmataceae</taxon>
        <taxon>Haploplasma</taxon>
    </lineage>
</organism>
<dbReference type="GO" id="GO:0005524">
    <property type="term" value="F:ATP binding"/>
    <property type="evidence" value="ECO:0007669"/>
    <property type="project" value="UniProtKB-KW"/>
</dbReference>
<dbReference type="InterPro" id="IPR027417">
    <property type="entry name" value="P-loop_NTPase"/>
</dbReference>
<dbReference type="GO" id="GO:0022857">
    <property type="term" value="F:transmembrane transporter activity"/>
    <property type="evidence" value="ECO:0007669"/>
    <property type="project" value="UniProtKB-ARBA"/>
</dbReference>
<keyword evidence="8 10" id="KW-0472">Membrane</keyword>
<evidence type="ECO:0000313" key="12">
    <source>
        <dbReference type="EMBL" id="VEU79834.1"/>
    </source>
</evidence>
<dbReference type="SUPFAM" id="SSF52540">
    <property type="entry name" value="P-loop containing nucleoside triphosphate hydrolases"/>
    <property type="match status" value="1"/>
</dbReference>
<evidence type="ECO:0000256" key="9">
    <source>
        <dbReference type="ARBA" id="ARBA00038388"/>
    </source>
</evidence>
<dbReference type="InterPro" id="IPR003593">
    <property type="entry name" value="AAA+_ATPase"/>
</dbReference>
<sequence>MLRLKEIRKEYEVGNTKVEALKGIDLSFRQNEFVSILGPSGCGKTTMLNIIGGLDKYTTGDLFINGRSTKEFKDSDWDVYRNKRIGFIFQSYNLIPHQTILGNVELALTIAGVSKTERTARAKKALDKVGLQGQYNKKPNQLSGGQSQRVAIARALVNDPEILLADEPTGALDTVTSVQIMDLIKEIAKDRLVIMVTHNPELANEYSTRIIKLLDGELQSDSNPFTEKNEIKETNKRNELLKKEINEPNKEKAKMSFFTSFKLSLQNLFTKKARTILTSIAGSIGIIGVSLVLALSFGLQTQIDNMQNDMLSGNPIEIRKTAMDINAMQNMMTPEEKIEVIKEAGYINVNSMVEALMKRADNAGGLMVNNTITKDYVEYLNNAPSNSVAAILLNYGLDLTNNLYTDVYKSNNDNSDQMSLSTLRMIYTDMLKKTQYSEYSSLIGSLSENFMQVPNNEEYIKEQYNMLHGNYSKNKDEIMIVVNSDNQLNDLLLAQLGYYSQEEFINLIYKAGKSPLYNPSLERSKLSYDELIGKEFTWYPNDVVFNDPTDALAPFTYNSYQNDNFKNGLKLKITGILEPKEDINFGSLTSGFYYTEELANYVIESNNNSKITSYLKNNNLDAFYGMKTEVEQGSGVYKDLGITATYSFEFEGETYQSVSYLGKTDMMSAMLGSMMGGSVKEIPMVSLNELGGSDVPNQISIYPTDFENKKDLITYLDKWNQDIDIKVFDKVLKKADRVDIIYTDTLSIVMTMMSSLIDVITIALIGFTALSLLVSCVMIAIITYVSVVERTKEIGVIRSLGGRKKDVSYLFNAETFIIGATSGLIGVGVTYILSLAINGVVKPLVGMSIAIFPIHYALIMLLVSILLTVLSGLIPSRSAAKKDPVVALRTE</sequence>
<dbReference type="InterPro" id="IPR003439">
    <property type="entry name" value="ABC_transporter-like_ATP-bd"/>
</dbReference>
<keyword evidence="6 12" id="KW-0067">ATP-binding</keyword>
<evidence type="ECO:0000313" key="13">
    <source>
        <dbReference type="Proteomes" id="UP000289841"/>
    </source>
</evidence>
<dbReference type="GO" id="GO:0098796">
    <property type="term" value="C:membrane protein complex"/>
    <property type="evidence" value="ECO:0007669"/>
    <property type="project" value="UniProtKB-ARBA"/>
</dbReference>
<evidence type="ECO:0000256" key="8">
    <source>
        <dbReference type="ARBA" id="ARBA00023136"/>
    </source>
</evidence>
<keyword evidence="12" id="KW-0378">Hydrolase</keyword>
<gene>
    <name evidence="12" type="primary">macB_2</name>
    <name evidence="12" type="ORF">NCTC10138_00187</name>
</gene>
<dbReference type="GO" id="GO:0005886">
    <property type="term" value="C:plasma membrane"/>
    <property type="evidence" value="ECO:0007669"/>
    <property type="project" value="UniProtKB-SubCell"/>
</dbReference>
<dbReference type="KEGG" id="aaxa:NCTC10138_00187"/>
<keyword evidence="13" id="KW-1185">Reference proteome</keyword>
<feature type="transmembrane region" description="Helical" evidence="10">
    <location>
        <begin position="809"/>
        <end position="834"/>
    </location>
</feature>
<dbReference type="AlphaFoldDB" id="A0A449BBK1"/>
<dbReference type="PROSITE" id="PS50893">
    <property type="entry name" value="ABC_TRANSPORTER_2"/>
    <property type="match status" value="1"/>
</dbReference>
<comment type="subcellular location">
    <subcellularLocation>
        <location evidence="1">Cell inner membrane</location>
        <topology evidence="1">Multi-pass membrane protein</topology>
    </subcellularLocation>
</comment>
<keyword evidence="2" id="KW-0813">Transport</keyword>
<dbReference type="OrthoDB" id="384179at2"/>
<evidence type="ECO:0000256" key="1">
    <source>
        <dbReference type="ARBA" id="ARBA00004429"/>
    </source>
</evidence>
<dbReference type="RefSeq" id="WP_026390755.1">
    <property type="nucleotide sequence ID" value="NZ_LR215048.1"/>
</dbReference>
<dbReference type="CDD" id="cd03255">
    <property type="entry name" value="ABC_MJ0796_LolCDE_FtsE"/>
    <property type="match status" value="1"/>
</dbReference>
<name>A0A449BBK1_HAPAX</name>
<dbReference type="PANTHER" id="PTHR42798:SF6">
    <property type="entry name" value="CELL DIVISION ATP-BINDING PROTEIN FTSE"/>
    <property type="match status" value="1"/>
</dbReference>
<keyword evidence="4 10" id="KW-0812">Transmembrane</keyword>
<evidence type="ECO:0000256" key="6">
    <source>
        <dbReference type="ARBA" id="ARBA00022840"/>
    </source>
</evidence>
<reference evidence="12 13" key="1">
    <citation type="submission" date="2019-01" db="EMBL/GenBank/DDBJ databases">
        <authorList>
            <consortium name="Pathogen Informatics"/>
        </authorList>
    </citation>
    <scope>NUCLEOTIDE SEQUENCE [LARGE SCALE GENOMIC DNA]</scope>
    <source>
        <strain evidence="12 13">NCTC10138</strain>
    </source>
</reference>
<dbReference type="Proteomes" id="UP000289841">
    <property type="component" value="Chromosome"/>
</dbReference>
<keyword evidence="3" id="KW-1003">Cell membrane</keyword>
<feature type="transmembrane region" description="Helical" evidence="10">
    <location>
        <begin position="759"/>
        <end position="788"/>
    </location>
</feature>
<feature type="domain" description="ABC transporter" evidence="11">
    <location>
        <begin position="2"/>
        <end position="240"/>
    </location>
</feature>
<evidence type="ECO:0000256" key="10">
    <source>
        <dbReference type="SAM" id="Phobius"/>
    </source>
</evidence>
<evidence type="ECO:0000256" key="4">
    <source>
        <dbReference type="ARBA" id="ARBA00022692"/>
    </source>
</evidence>
<evidence type="ECO:0000256" key="3">
    <source>
        <dbReference type="ARBA" id="ARBA00022475"/>
    </source>
</evidence>
<evidence type="ECO:0000256" key="7">
    <source>
        <dbReference type="ARBA" id="ARBA00022989"/>
    </source>
</evidence>
<dbReference type="PROSITE" id="PS00211">
    <property type="entry name" value="ABC_TRANSPORTER_1"/>
    <property type="match status" value="1"/>
</dbReference>
<proteinExistence type="inferred from homology"/>
<dbReference type="PANTHER" id="PTHR42798">
    <property type="entry name" value="LIPOPROTEIN-RELEASING SYSTEM ATP-BINDING PROTEIN LOLD"/>
    <property type="match status" value="1"/>
</dbReference>
<protein>
    <submittedName>
        <fullName evidence="12">ABC transporter ATP-binding protein</fullName>
        <ecNumber evidence="12">3.6.3.-</ecNumber>
    </submittedName>
</protein>
<accession>A0A449BBK1</accession>